<dbReference type="AlphaFoldDB" id="A0A0F3IRH3"/>
<dbReference type="EMBL" id="LAJY01000297">
    <property type="protein sequence ID" value="KJV09355.1"/>
    <property type="molecule type" value="Genomic_DNA"/>
</dbReference>
<sequence>MSPYFATHAGLLQYVADDFSALAGRDREFGDKLALYADILRHMIDELAPKADETADQPALEAIPA</sequence>
<protein>
    <submittedName>
        <fullName evidence="1">Uncharacterized protein</fullName>
    </submittedName>
</protein>
<dbReference type="OrthoDB" id="9855173at2"/>
<evidence type="ECO:0000313" key="2">
    <source>
        <dbReference type="Proteomes" id="UP000033774"/>
    </source>
</evidence>
<keyword evidence="2" id="KW-1185">Reference proteome</keyword>
<gene>
    <name evidence="1" type="ORF">VZ95_12005</name>
</gene>
<dbReference type="RefSeq" id="WP_045776052.1">
    <property type="nucleotide sequence ID" value="NZ_LAJY01000297.1"/>
</dbReference>
<name>A0A0F3IRH3_9PROT</name>
<reference evidence="1 2" key="1">
    <citation type="submission" date="2015-03" db="EMBL/GenBank/DDBJ databases">
        <title>Draft genome sequence of Elstera litoralis.</title>
        <authorList>
            <person name="Rahalkar M.C."/>
            <person name="Dhakephalkar P.K."/>
            <person name="Pore S.D."/>
            <person name="Arora P."/>
            <person name="Kapse N.G."/>
            <person name="Pandit P.S."/>
        </authorList>
    </citation>
    <scope>NUCLEOTIDE SEQUENCE [LARGE SCALE GENOMIC DNA]</scope>
    <source>
        <strain evidence="1 2">Dia-1</strain>
    </source>
</reference>
<proteinExistence type="predicted"/>
<comment type="caution">
    <text evidence="1">The sequence shown here is derived from an EMBL/GenBank/DDBJ whole genome shotgun (WGS) entry which is preliminary data.</text>
</comment>
<evidence type="ECO:0000313" key="1">
    <source>
        <dbReference type="EMBL" id="KJV09355.1"/>
    </source>
</evidence>
<accession>A0A0F3IRH3</accession>
<dbReference type="Proteomes" id="UP000033774">
    <property type="component" value="Unassembled WGS sequence"/>
</dbReference>
<organism evidence="1 2">
    <name type="scientific">Elstera litoralis</name>
    <dbReference type="NCBI Taxonomy" id="552518"/>
    <lineage>
        <taxon>Bacteria</taxon>
        <taxon>Pseudomonadati</taxon>
        <taxon>Pseudomonadota</taxon>
        <taxon>Alphaproteobacteria</taxon>
        <taxon>Rhodospirillales</taxon>
        <taxon>Rhodospirillaceae</taxon>
        <taxon>Elstera</taxon>
    </lineage>
</organism>